<reference evidence="1 2" key="1">
    <citation type="submission" date="2020-08" db="EMBL/GenBank/DDBJ databases">
        <title>Emergence of ISAba1-mediated novel tet(X) in Acinetobacter variabilis from a chicken farm.</title>
        <authorList>
            <person name="Peng K."/>
            <person name="Li R."/>
        </authorList>
    </citation>
    <scope>NUCLEOTIDE SEQUENCE [LARGE SCALE GENOMIC DNA]</scope>
    <source>
        <strain evidence="1 2">XM9F202-2</strain>
    </source>
</reference>
<dbReference type="RefSeq" id="WP_034170006.1">
    <property type="nucleotide sequence ID" value="NZ_AP024524.1"/>
</dbReference>
<protein>
    <submittedName>
        <fullName evidence="1">Uncharacterized protein</fullName>
    </submittedName>
</protein>
<evidence type="ECO:0000313" key="2">
    <source>
        <dbReference type="Proteomes" id="UP000596079"/>
    </source>
</evidence>
<dbReference type="EMBL" id="CP060811">
    <property type="protein sequence ID" value="QQN89137.1"/>
    <property type="molecule type" value="Genomic_DNA"/>
</dbReference>
<evidence type="ECO:0000313" key="1">
    <source>
        <dbReference type="EMBL" id="QQN89137.1"/>
    </source>
</evidence>
<sequence length="110" mass="12676">MLDLQLRRNEAFSIATLIYARLRRVTGRVIDAMYLAENIHYAKHVIGLAEQTEDPELLHLVNRLKTTLDLSSFSELQAEEQAEKELISVEPSEEDIYRAQVSHHYIGALR</sequence>
<name>A0A427MD16_9GAMM</name>
<organism evidence="1 2">
    <name type="scientific">Acinetobacter variabilis</name>
    <dbReference type="NCBI Taxonomy" id="70346"/>
    <lineage>
        <taxon>Bacteria</taxon>
        <taxon>Pseudomonadati</taxon>
        <taxon>Pseudomonadota</taxon>
        <taxon>Gammaproteobacteria</taxon>
        <taxon>Moraxellales</taxon>
        <taxon>Moraxellaceae</taxon>
        <taxon>Acinetobacter</taxon>
    </lineage>
</organism>
<dbReference type="Proteomes" id="UP000596079">
    <property type="component" value="Chromosome"/>
</dbReference>
<gene>
    <name evidence="1" type="ORF">IAQ69_05615</name>
</gene>
<dbReference type="AlphaFoldDB" id="A0A427MD16"/>
<accession>A0A427MD16</accession>
<proteinExistence type="predicted"/>